<dbReference type="InterPro" id="IPR036397">
    <property type="entry name" value="RNaseH_sf"/>
</dbReference>
<keyword evidence="3" id="KW-1185">Reference proteome</keyword>
<dbReference type="SUPFAM" id="SSF53098">
    <property type="entry name" value="Ribonuclease H-like"/>
    <property type="match status" value="1"/>
</dbReference>
<sequence>MIIMLLRRIWYLRNELSHGKEIPLAETSKTFLCSYISSIRNAANLTTEQIIRGKSPLEGALQPVPIKAVLPDTPWQPPPPGWLALSVDGSYSAEEGSAGACMILRDNLGSVIFSSCQLLFYCNNVLEAEIQAIKIGMSMAIEWSNLSVLVQSDSMVTLSSMTDASLDKSPNGQLVREIKNYMLQREFKLVKIVRSQNMVSHCLANYARMARSTACWLQWPRPFIHNLVLADCKPVTLE</sequence>
<protein>
    <recommendedName>
        <fullName evidence="1">RNase H type-1 domain-containing protein</fullName>
    </recommendedName>
</protein>
<dbReference type="PANTHER" id="PTHR47723">
    <property type="entry name" value="OS05G0353850 PROTEIN"/>
    <property type="match status" value="1"/>
</dbReference>
<dbReference type="PANTHER" id="PTHR47723:SF24">
    <property type="entry name" value="RNASE H TYPE-1 DOMAIN-CONTAINING PROTEIN"/>
    <property type="match status" value="1"/>
</dbReference>
<dbReference type="AlphaFoldDB" id="A0A9R1PKI0"/>
<evidence type="ECO:0000313" key="2">
    <source>
        <dbReference type="EMBL" id="VAH44997.1"/>
    </source>
</evidence>
<dbReference type="InterPro" id="IPR002156">
    <property type="entry name" value="RNaseH_domain"/>
</dbReference>
<dbReference type="CDD" id="cd06222">
    <property type="entry name" value="RNase_H_like"/>
    <property type="match status" value="1"/>
</dbReference>
<dbReference type="InterPro" id="IPR012337">
    <property type="entry name" value="RNaseH-like_sf"/>
</dbReference>
<proteinExistence type="predicted"/>
<evidence type="ECO:0000259" key="1">
    <source>
        <dbReference type="Pfam" id="PF13456"/>
    </source>
</evidence>
<dbReference type="GO" id="GO:0004523">
    <property type="term" value="F:RNA-DNA hybrid ribonuclease activity"/>
    <property type="evidence" value="ECO:0007669"/>
    <property type="project" value="InterPro"/>
</dbReference>
<dbReference type="Gene3D" id="3.30.420.10">
    <property type="entry name" value="Ribonuclease H-like superfamily/Ribonuclease H"/>
    <property type="match status" value="1"/>
</dbReference>
<dbReference type="OMA" id="WYLRNEL"/>
<dbReference type="EMBL" id="LT934114">
    <property type="protein sequence ID" value="VAH44997.1"/>
    <property type="molecule type" value="Genomic_DNA"/>
</dbReference>
<name>A0A9R1PKI0_TRITD</name>
<dbReference type="InterPro" id="IPR053151">
    <property type="entry name" value="RNase_H-like"/>
</dbReference>
<dbReference type="GO" id="GO:0003676">
    <property type="term" value="F:nucleic acid binding"/>
    <property type="evidence" value="ECO:0007669"/>
    <property type="project" value="InterPro"/>
</dbReference>
<accession>A0A9R1PKI0</accession>
<dbReference type="Pfam" id="PF13456">
    <property type="entry name" value="RVT_3"/>
    <property type="match status" value="1"/>
</dbReference>
<dbReference type="Gramene" id="TRITD2Bv1G087400.1">
    <property type="protein sequence ID" value="TRITD2Bv1G087400.1"/>
    <property type="gene ID" value="TRITD2Bv1G087400"/>
</dbReference>
<reference evidence="2 3" key="1">
    <citation type="submission" date="2017-09" db="EMBL/GenBank/DDBJ databases">
        <authorList>
            <consortium name="International Durum Wheat Genome Sequencing Consortium (IDWGSC)"/>
            <person name="Milanesi L."/>
        </authorList>
    </citation>
    <scope>NUCLEOTIDE SEQUENCE [LARGE SCALE GENOMIC DNA]</scope>
    <source>
        <strain evidence="3">cv. Svevo</strain>
    </source>
</reference>
<gene>
    <name evidence="2" type="ORF">TRITD_2Bv1G087400</name>
</gene>
<evidence type="ECO:0000313" key="3">
    <source>
        <dbReference type="Proteomes" id="UP000324705"/>
    </source>
</evidence>
<dbReference type="Proteomes" id="UP000324705">
    <property type="component" value="Chromosome 2B"/>
</dbReference>
<organism evidence="2 3">
    <name type="scientific">Triticum turgidum subsp. durum</name>
    <name type="common">Durum wheat</name>
    <name type="synonym">Triticum durum</name>
    <dbReference type="NCBI Taxonomy" id="4567"/>
    <lineage>
        <taxon>Eukaryota</taxon>
        <taxon>Viridiplantae</taxon>
        <taxon>Streptophyta</taxon>
        <taxon>Embryophyta</taxon>
        <taxon>Tracheophyta</taxon>
        <taxon>Spermatophyta</taxon>
        <taxon>Magnoliopsida</taxon>
        <taxon>Liliopsida</taxon>
        <taxon>Poales</taxon>
        <taxon>Poaceae</taxon>
        <taxon>BOP clade</taxon>
        <taxon>Pooideae</taxon>
        <taxon>Triticodae</taxon>
        <taxon>Triticeae</taxon>
        <taxon>Triticinae</taxon>
        <taxon>Triticum</taxon>
    </lineage>
</organism>
<dbReference type="InterPro" id="IPR044730">
    <property type="entry name" value="RNase_H-like_dom_plant"/>
</dbReference>
<feature type="domain" description="RNase H type-1" evidence="1">
    <location>
        <begin position="87"/>
        <end position="207"/>
    </location>
</feature>